<dbReference type="InterPro" id="IPR026044">
    <property type="entry name" value="MltA"/>
</dbReference>
<dbReference type="PANTHER" id="PTHR30124">
    <property type="entry name" value="MEMBRANE-BOUND LYTIC MUREIN TRANSGLYCOSYLASE A"/>
    <property type="match status" value="1"/>
</dbReference>
<reference evidence="8 9" key="1">
    <citation type="submission" date="2024-05" db="EMBL/GenBank/DDBJ databases">
        <authorList>
            <consortium name="Candidatus Magnetaquicoccaceae bacterium FCR-1 genome sequencing consortium"/>
            <person name="Shimoshige H."/>
            <person name="Shimamura S."/>
            <person name="Taoka A."/>
            <person name="Kobayashi H."/>
            <person name="Maekawa T."/>
        </authorList>
    </citation>
    <scope>NUCLEOTIDE SEQUENCE [LARGE SCALE GENOMIC DNA]</scope>
    <source>
        <strain evidence="8 9">FCR-1</strain>
    </source>
</reference>
<dbReference type="Gene3D" id="2.40.240.50">
    <property type="entry name" value="Barwin-like endoglucanases"/>
    <property type="match status" value="2"/>
</dbReference>
<name>A0ABQ0C9D0_9PROT</name>
<evidence type="ECO:0000256" key="5">
    <source>
        <dbReference type="ARBA" id="ARBA00030918"/>
    </source>
</evidence>
<keyword evidence="4" id="KW-0961">Cell wall biogenesis/degradation</keyword>
<dbReference type="InterPro" id="IPR036908">
    <property type="entry name" value="RlpA-like_sf"/>
</dbReference>
<evidence type="ECO:0000256" key="3">
    <source>
        <dbReference type="ARBA" id="ARBA00023239"/>
    </source>
</evidence>
<evidence type="ECO:0000256" key="2">
    <source>
        <dbReference type="ARBA" id="ARBA00012587"/>
    </source>
</evidence>
<dbReference type="Gene3D" id="2.40.40.10">
    <property type="entry name" value="RlpA-like domain"/>
    <property type="match status" value="2"/>
</dbReference>
<keyword evidence="3" id="KW-0456">Lyase</keyword>
<organism evidence="8 9">
    <name type="scientific">Candidatus Magnetaquiglobus chichijimensis</name>
    <dbReference type="NCBI Taxonomy" id="3141448"/>
    <lineage>
        <taxon>Bacteria</taxon>
        <taxon>Pseudomonadati</taxon>
        <taxon>Pseudomonadota</taxon>
        <taxon>Magnetococcia</taxon>
        <taxon>Magnetococcales</taxon>
        <taxon>Candidatus Magnetaquicoccaceae</taxon>
        <taxon>Candidatus Magnetaquiglobus</taxon>
    </lineage>
</organism>
<dbReference type="CDD" id="cd14668">
    <property type="entry name" value="mlta_B"/>
    <property type="match status" value="1"/>
</dbReference>
<dbReference type="PIRSF" id="PIRSF019422">
    <property type="entry name" value="MltA"/>
    <property type="match status" value="1"/>
</dbReference>
<dbReference type="SUPFAM" id="SSF50685">
    <property type="entry name" value="Barwin-like endoglucanases"/>
    <property type="match status" value="1"/>
</dbReference>
<evidence type="ECO:0000256" key="1">
    <source>
        <dbReference type="ARBA" id="ARBA00001420"/>
    </source>
</evidence>
<evidence type="ECO:0000313" key="9">
    <source>
        <dbReference type="Proteomes" id="UP001628193"/>
    </source>
</evidence>
<dbReference type="EC" id="4.2.2.n1" evidence="2"/>
<dbReference type="CDD" id="cd14485">
    <property type="entry name" value="mltA_like_LT_A"/>
    <property type="match status" value="1"/>
</dbReference>
<gene>
    <name evidence="8" type="ORF">SIID45300_01814</name>
</gene>
<proteinExistence type="predicted"/>
<evidence type="ECO:0000256" key="6">
    <source>
        <dbReference type="SAM" id="MobiDB-lite"/>
    </source>
</evidence>
<evidence type="ECO:0000259" key="7">
    <source>
        <dbReference type="SMART" id="SM00925"/>
    </source>
</evidence>
<dbReference type="EMBL" id="BAAFGK010000004">
    <property type="protein sequence ID" value="GAB0057486.1"/>
    <property type="molecule type" value="Genomic_DNA"/>
</dbReference>
<comment type="catalytic activity">
    <reaction evidence="1">
        <text>Exolytic cleavage of the (1-&gt;4)-beta-glycosidic linkage between N-acetylmuramic acid (MurNAc) and N-acetylglucosamine (GlcNAc) residues in peptidoglycan, from either the reducing or the non-reducing ends of the peptidoglycan chains, with concomitant formation of a 1,6-anhydrobond in the MurNAc residue.</text>
        <dbReference type="EC" id="4.2.2.n1"/>
    </reaction>
</comment>
<protein>
    <recommendedName>
        <fullName evidence="2">peptidoglycan lytic exotransglycosylase</fullName>
        <ecNumber evidence="2">4.2.2.n1</ecNumber>
    </recommendedName>
    <alternativeName>
        <fullName evidence="5">Murein hydrolase A</fullName>
    </alternativeName>
</protein>
<dbReference type="InterPro" id="IPR010611">
    <property type="entry name" value="3D_dom"/>
</dbReference>
<dbReference type="Proteomes" id="UP001628193">
    <property type="component" value="Unassembled WGS sequence"/>
</dbReference>
<feature type="domain" description="Lytic transglycosylase MltA" evidence="7">
    <location>
        <begin position="136"/>
        <end position="326"/>
    </location>
</feature>
<comment type="caution">
    <text evidence="8">The sequence shown here is derived from an EMBL/GenBank/DDBJ whole genome shotgun (WGS) entry which is preliminary data.</text>
</comment>
<evidence type="ECO:0000313" key="8">
    <source>
        <dbReference type="EMBL" id="GAB0057486.1"/>
    </source>
</evidence>
<evidence type="ECO:0000256" key="4">
    <source>
        <dbReference type="ARBA" id="ARBA00023316"/>
    </source>
</evidence>
<sequence length="434" mass="48470">MTGCQRQPVEEVVEGIRKQAVDEADAPTDGGSLRSVAWSEIPDELFKDGAIQTWGEALAQSAQYYRRLPPEQTFEFGSYKVSAARMHQATQELAELARSGDLVGLEQVLKSRYRLYRSIGGNSKGNVLVTGYYEPLLHGSTKPSARYHYPLYRLPPDLVNCADRKKGCRMERGKPAPYLARAQIDAPYLTKPEPQKTPPPPPAKNAKNAKNVKKESKTTKKTARSKPAGPLANRGLELVWVDNVIDAFFLHIQGSGRVQMDDGRLIRVGYAGTNGRSYKAIGQILIDEGKIPHEEMTMPRLRQWLMDHPKEQQRIFFANASYVFFREMAVDAVGNINVPLTKDRSIATDHRLFPKGAPGILYTTLPIMGADGKSVTGWRPETRFIVNQDTGGAIRGPGRVDLFFGFEENIEYQAGVMKQNGSKFYFIAPIPEKR</sequence>
<dbReference type="PANTHER" id="PTHR30124:SF0">
    <property type="entry name" value="MEMBRANE-BOUND LYTIC MUREIN TRANSGLYCOSYLASE A"/>
    <property type="match status" value="1"/>
</dbReference>
<accession>A0ABQ0C9D0</accession>
<dbReference type="RefSeq" id="WP_420905183.1">
    <property type="nucleotide sequence ID" value="NZ_BAAFGK010000004.1"/>
</dbReference>
<feature type="region of interest" description="Disordered" evidence="6">
    <location>
        <begin position="189"/>
        <end position="229"/>
    </location>
</feature>
<reference evidence="8 9" key="2">
    <citation type="submission" date="2024-09" db="EMBL/GenBank/DDBJ databases">
        <title>Draft genome sequence of Candidatus Magnetaquicoccaceae bacterium FCR-1.</title>
        <authorList>
            <person name="Shimoshige H."/>
            <person name="Shimamura S."/>
            <person name="Taoka A."/>
            <person name="Kobayashi H."/>
            <person name="Maekawa T."/>
        </authorList>
    </citation>
    <scope>NUCLEOTIDE SEQUENCE [LARGE SCALE GENOMIC DNA]</scope>
    <source>
        <strain evidence="8 9">FCR-1</strain>
    </source>
</reference>
<dbReference type="SMART" id="SM00925">
    <property type="entry name" value="MltA"/>
    <property type="match status" value="1"/>
</dbReference>
<dbReference type="Pfam" id="PF03562">
    <property type="entry name" value="MltA"/>
    <property type="match status" value="2"/>
</dbReference>
<dbReference type="InterPro" id="IPR005300">
    <property type="entry name" value="MltA_B"/>
</dbReference>
<keyword evidence="9" id="KW-1185">Reference proteome</keyword>
<dbReference type="Pfam" id="PF06725">
    <property type="entry name" value="3D"/>
    <property type="match status" value="1"/>
</dbReference>